<reference evidence="1" key="1">
    <citation type="submission" date="2018-07" db="EMBL/GenBank/DDBJ databases">
        <authorList>
            <person name="Quirk P.G."/>
            <person name="Krulwich T.A."/>
        </authorList>
    </citation>
    <scope>NUCLEOTIDE SEQUENCE</scope>
</reference>
<sequence>MLMPCYGRPMIDDAAPGLPQARPAAVSDHHAPLTADHDHGVRRLWTAVLQHALADASSPKVRVRKHIAGWLFSPDFWLVADAAGVDPWRAAAAFRRVLAAPPRPIRAARGGRRQQVAP</sequence>
<dbReference type="EMBL" id="UIDG01000634">
    <property type="protein sequence ID" value="SUS08669.1"/>
    <property type="molecule type" value="Genomic_DNA"/>
</dbReference>
<proteinExistence type="predicted"/>
<gene>
    <name evidence="1" type="ORF">DF3PB_80037</name>
</gene>
<protein>
    <submittedName>
        <fullName evidence="1">Uncharacterized protein</fullName>
    </submittedName>
</protein>
<evidence type="ECO:0000313" key="1">
    <source>
        <dbReference type="EMBL" id="SUS08669.1"/>
    </source>
</evidence>
<organism evidence="1">
    <name type="scientific">metagenome</name>
    <dbReference type="NCBI Taxonomy" id="256318"/>
    <lineage>
        <taxon>unclassified sequences</taxon>
        <taxon>metagenomes</taxon>
    </lineage>
</organism>
<accession>A0A380TLP8</accession>
<name>A0A380TLP8_9ZZZZ</name>
<dbReference type="AlphaFoldDB" id="A0A380TLP8"/>